<sequence length="80" mass="9293">MDGKRIIFQLERDVVRVACCLMLWKKYVILPKTLIVDQFRHLLDSSIQTRQALKLCNVPVVQSGIKLAPFVIRQKTQNAR</sequence>
<keyword evidence="2" id="KW-1185">Reference proteome</keyword>
<accession>A0A182NDG4</accession>
<dbReference type="EnsemblMetazoa" id="ADIR005678-RA">
    <property type="protein sequence ID" value="ADIR005678-PA"/>
    <property type="gene ID" value="ADIR005678"/>
</dbReference>
<evidence type="ECO:0000313" key="2">
    <source>
        <dbReference type="Proteomes" id="UP000075884"/>
    </source>
</evidence>
<reference evidence="1" key="2">
    <citation type="submission" date="2020-05" db="UniProtKB">
        <authorList>
            <consortium name="EnsemblMetazoa"/>
        </authorList>
    </citation>
    <scope>IDENTIFICATION</scope>
    <source>
        <strain evidence="1">WRAIR2</strain>
    </source>
</reference>
<name>A0A182NDG4_9DIPT</name>
<dbReference type="VEuPathDB" id="VectorBase:ADIR005678"/>
<protein>
    <submittedName>
        <fullName evidence="1">Uncharacterized protein</fullName>
    </submittedName>
</protein>
<dbReference type="AlphaFoldDB" id="A0A182NDG4"/>
<organism evidence="1 2">
    <name type="scientific">Anopheles dirus</name>
    <dbReference type="NCBI Taxonomy" id="7168"/>
    <lineage>
        <taxon>Eukaryota</taxon>
        <taxon>Metazoa</taxon>
        <taxon>Ecdysozoa</taxon>
        <taxon>Arthropoda</taxon>
        <taxon>Hexapoda</taxon>
        <taxon>Insecta</taxon>
        <taxon>Pterygota</taxon>
        <taxon>Neoptera</taxon>
        <taxon>Endopterygota</taxon>
        <taxon>Diptera</taxon>
        <taxon>Nematocera</taxon>
        <taxon>Culicoidea</taxon>
        <taxon>Culicidae</taxon>
        <taxon>Anophelinae</taxon>
        <taxon>Anopheles</taxon>
    </lineage>
</organism>
<proteinExistence type="predicted"/>
<reference evidence="2" key="1">
    <citation type="submission" date="2013-03" db="EMBL/GenBank/DDBJ databases">
        <title>The Genome Sequence of Anopheles dirus WRAIR2.</title>
        <authorList>
            <consortium name="The Broad Institute Genomics Platform"/>
            <person name="Neafsey D.E."/>
            <person name="Walton C."/>
            <person name="Walker B."/>
            <person name="Young S.K."/>
            <person name="Zeng Q."/>
            <person name="Gargeya S."/>
            <person name="Fitzgerald M."/>
            <person name="Haas B."/>
            <person name="Abouelleil A."/>
            <person name="Allen A.W."/>
            <person name="Alvarado L."/>
            <person name="Arachchi H.M."/>
            <person name="Berlin A.M."/>
            <person name="Chapman S.B."/>
            <person name="Gainer-Dewar J."/>
            <person name="Goldberg J."/>
            <person name="Griggs A."/>
            <person name="Gujja S."/>
            <person name="Hansen M."/>
            <person name="Howarth C."/>
            <person name="Imamovic A."/>
            <person name="Ireland A."/>
            <person name="Larimer J."/>
            <person name="McCowan C."/>
            <person name="Murphy C."/>
            <person name="Pearson M."/>
            <person name="Poon T.W."/>
            <person name="Priest M."/>
            <person name="Roberts A."/>
            <person name="Saif S."/>
            <person name="Shea T."/>
            <person name="Sisk P."/>
            <person name="Sykes S."/>
            <person name="Wortman J."/>
            <person name="Nusbaum C."/>
            <person name="Birren B."/>
        </authorList>
    </citation>
    <scope>NUCLEOTIDE SEQUENCE [LARGE SCALE GENOMIC DNA]</scope>
    <source>
        <strain evidence="2">WRAIR2</strain>
    </source>
</reference>
<evidence type="ECO:0000313" key="1">
    <source>
        <dbReference type="EnsemblMetazoa" id="ADIR005678-PA"/>
    </source>
</evidence>
<dbReference type="Proteomes" id="UP000075884">
    <property type="component" value="Unassembled WGS sequence"/>
</dbReference>